<sequence>MSMIKYINSNNNSKREPENKPELDLFNYTNDTNKRISYYNFFHKEPIIPLSMWQGSVPNIMDGSLKYM</sequence>
<evidence type="ECO:0000313" key="2">
    <source>
        <dbReference type="EMBL" id="BCS83110.1"/>
    </source>
</evidence>
<keyword evidence="3" id="KW-1185">Reference proteome</keyword>
<name>A0ABM7NSH0_9VIRU</name>
<accession>A0ABM7NSH0</accession>
<feature type="compositionally biased region" description="Basic and acidic residues" evidence="1">
    <location>
        <begin position="13"/>
        <end position="23"/>
    </location>
</feature>
<dbReference type="Proteomes" id="UP001321479">
    <property type="component" value="Segment"/>
</dbReference>
<dbReference type="RefSeq" id="YP_010841718.1">
    <property type="nucleotide sequence ID" value="NC_079139.1"/>
</dbReference>
<evidence type="ECO:0000256" key="1">
    <source>
        <dbReference type="SAM" id="MobiDB-lite"/>
    </source>
</evidence>
<protein>
    <submittedName>
        <fullName evidence="2">Uncharacterized protein</fullName>
    </submittedName>
</protein>
<proteinExistence type="predicted"/>
<evidence type="ECO:0000313" key="3">
    <source>
        <dbReference type="Proteomes" id="UP001321479"/>
    </source>
</evidence>
<dbReference type="EMBL" id="AP024483">
    <property type="protein sequence ID" value="BCS83110.1"/>
    <property type="molecule type" value="Genomic_DNA"/>
</dbReference>
<organism evidence="2 3">
    <name type="scientific">Cotonvirus japonicus</name>
    <dbReference type="NCBI Taxonomy" id="2811091"/>
    <lineage>
        <taxon>Viruses</taxon>
        <taxon>Varidnaviria</taxon>
        <taxon>Bamfordvirae</taxon>
        <taxon>Nucleocytoviricota</taxon>
        <taxon>Megaviricetes</taxon>
        <taxon>Imitervirales</taxon>
        <taxon>Mimiviridae</taxon>
        <taxon>Megamimivirinae</taxon>
        <taxon>Cotonvirus</taxon>
        <taxon>Cotonvirus japonicum</taxon>
    </lineage>
</organism>
<reference evidence="2 3" key="1">
    <citation type="submission" date="2021-02" db="EMBL/GenBank/DDBJ databases">
        <title>Cotonvirus japonicus, which uses Golgi apparatus of host cells for its virion factory, phylogenetically links tailed tupanvirus and icosahedral mimivirus.</title>
        <authorList>
            <person name="Takahashi H."/>
            <person name="Fukaya S."/>
            <person name="Song C."/>
            <person name="Murata K."/>
            <person name="Takemura M."/>
        </authorList>
    </citation>
    <scope>NUCLEOTIDE SEQUENCE [LARGE SCALE GENOMIC DNA]</scope>
</reference>
<dbReference type="GeneID" id="80558315"/>
<feature type="region of interest" description="Disordered" evidence="1">
    <location>
        <begin position="1"/>
        <end position="23"/>
    </location>
</feature>